<sequence>MTAPPNPHPSVHNTLTSTPALPQGEAAAPGDPALVQAYIGAVQRKVEGHTPGLVKVPSQTVLGQWLELHRSQLEHPVIQGWMREQNIAPSTLSVVPSTGAMSANVNGVKKDFSLIDGSGWAQVSGPLLASAQVIAPGAGQALRIRSDENTVHVSAKVVANFYGIPLPANLAQGRTQLRQLEHNQSFGAIATDDRLRPANLRSAQALETQKANTEAFNSVAPQKLAYSNLANGVANAFPKVHNEAKQWTKELIEKATGQTNVDPDSLYLNRFRHGQSASPGTATGAMHINEEPFYSKRLPDALLDNFSEHDWIPGQIDAEAGIYTTGPGESTKGGYGAHNQFPLAPSTLMHETWKNDFQGRMTSKINDFWNTHGDAYRTTLKGQFVQQARQQLSAYEAKSPTEKKLMPAEHQFTRDDYRLVMKAASNLPQAENAPLTVDQLKAEAPAKDQLRAYPFDINGWGSSDIIRFAVLDDGQYNYQNNRRDGLQILYIPGATPAFLRFASLDKMDEWVVEQAKDPKKREALAGHFSKLDRQDGGPLGKSGVDASLVHLANGDWSKMEGKTIDRKPVRIEGDVFSQMRVQAKARMTSDADTSIKSNSEVTRDTWLNDVSTALKIFAPMAPGGLAAATTVGVLGVTEFALGAEKTASGDTQAERSDGAWKTFDGALNTLFSAGASGKVEDPFAAPRENVTTLPGQGNTLNTLDQSRAGRGLADRLQPSQAGNISGHAVADGERLIANRTPNAKGVYQVKDSDGVDQWLIRHTDSSGMSKVYEIRGDFKLSDNYVQIIDPATRKPVMTVQSNGDGGWVRDTLKGGWPWSRSTSNSPSTPTALEPKVSQLFVDEKGIKISGAEKFDSYLNLALDKNLLPTDSVYEDGSTMKRKLSVSWTVDDNEFAVTANERARESPYSNTQYSSSFAPDLNRENYTIVKTEAGVESRTELNFRAKDNDEHDTLRHRFATFEAQVPDPALRARISEVAHQGSSLPALLELSQPLLKDDYSVAAGPKNFTINYNPASNEHTVIAETNWILKYATEDGMVINRDLDIKSTRTFTIRESNEVDVDDYTIDKSAPTKIEISTPTNI</sequence>
<dbReference type="Pfam" id="PF20178">
    <property type="entry name" value="ToxA_N"/>
    <property type="match status" value="1"/>
</dbReference>
<proteinExistence type="predicted"/>
<feature type="domain" description="Dermonecrotic toxin N-terminal" evidence="2">
    <location>
        <begin position="235"/>
        <end position="529"/>
    </location>
</feature>
<accession>A0AAJ3LH74</accession>
<name>A0AAJ3LH74_9PSED</name>
<evidence type="ECO:0000313" key="3">
    <source>
        <dbReference type="EMBL" id="NWD42954.1"/>
    </source>
</evidence>
<reference evidence="3 4" key="1">
    <citation type="submission" date="2020-04" db="EMBL/GenBank/DDBJ databases">
        <title>Molecular characterization of pseudomonads from Agaricus bisporus reveal novel blotch 2 pathogens in Western Europe.</title>
        <authorList>
            <person name="Taparia T."/>
            <person name="Krijger M."/>
            <person name="Haynes E."/>
            <person name="Elpinstone J.G."/>
            <person name="Noble R."/>
            <person name="Van Der Wolf J."/>
        </authorList>
    </citation>
    <scope>NUCLEOTIDE SEQUENCE [LARGE SCALE GENOMIC DNA]</scope>
    <source>
        <strain evidence="3 4">IPO3753</strain>
    </source>
</reference>
<organism evidence="3 4">
    <name type="scientific">Pseudomonas yamanorum</name>
    <dbReference type="NCBI Taxonomy" id="515393"/>
    <lineage>
        <taxon>Bacteria</taxon>
        <taxon>Pseudomonadati</taxon>
        <taxon>Pseudomonadota</taxon>
        <taxon>Gammaproteobacteria</taxon>
        <taxon>Pseudomonadales</taxon>
        <taxon>Pseudomonadaceae</taxon>
        <taxon>Pseudomonas</taxon>
    </lineage>
</organism>
<evidence type="ECO:0000259" key="2">
    <source>
        <dbReference type="Pfam" id="PF20178"/>
    </source>
</evidence>
<gene>
    <name evidence="3" type="ORF">HX826_13865</name>
</gene>
<dbReference type="InterPro" id="IPR046673">
    <property type="entry name" value="ToxA_N"/>
</dbReference>
<feature type="region of interest" description="Disordered" evidence="1">
    <location>
        <begin position="1"/>
        <end position="28"/>
    </location>
</feature>
<feature type="compositionally biased region" description="Polar residues" evidence="1">
    <location>
        <begin position="11"/>
        <end position="20"/>
    </location>
</feature>
<protein>
    <recommendedName>
        <fullName evidence="2">Dermonecrotic toxin N-terminal domain-containing protein</fullName>
    </recommendedName>
</protein>
<dbReference type="Proteomes" id="UP000546584">
    <property type="component" value="Unassembled WGS sequence"/>
</dbReference>
<dbReference type="EMBL" id="JACAQR010000017">
    <property type="protein sequence ID" value="NWD42954.1"/>
    <property type="molecule type" value="Genomic_DNA"/>
</dbReference>
<dbReference type="AlphaFoldDB" id="A0AAJ3LH74"/>
<evidence type="ECO:0000256" key="1">
    <source>
        <dbReference type="SAM" id="MobiDB-lite"/>
    </source>
</evidence>
<comment type="caution">
    <text evidence="3">The sequence shown here is derived from an EMBL/GenBank/DDBJ whole genome shotgun (WGS) entry which is preliminary data.</text>
</comment>
<evidence type="ECO:0000313" key="4">
    <source>
        <dbReference type="Proteomes" id="UP000546584"/>
    </source>
</evidence>